<gene>
    <name evidence="3" type="ORF">A4V09_12595</name>
</gene>
<feature type="region of interest" description="Disordered" evidence="1">
    <location>
        <begin position="142"/>
        <end position="164"/>
    </location>
</feature>
<protein>
    <submittedName>
        <fullName evidence="3">Uncharacterized protein</fullName>
    </submittedName>
</protein>
<dbReference type="EMBL" id="CP015405">
    <property type="protein sequence ID" value="ANU76536.1"/>
    <property type="molecule type" value="Genomic_DNA"/>
</dbReference>
<dbReference type="AlphaFoldDB" id="A0A1C7IA35"/>
<dbReference type="STRING" id="1796616.A4V09_12595"/>
<sequence length="164" mass="18034">MAMKEHPERTGKLLGVLGTCCLIFIILVSAIFAVQQNKLNEEYDTLIGNNLSAYTKNQKRQLNGKISDILSTMGAVAAVMDTNGLSAKEDWFGPFLNRIGDKNKGYHPSSKRFHRLRPFSCGRGGKLLFCGGYSRIQGGKSYRDPADGNSGYDPHICDTGKQDV</sequence>
<dbReference type="KEGG" id="byl:A4V09_12595"/>
<feature type="transmembrane region" description="Helical" evidence="2">
    <location>
        <begin position="12"/>
        <end position="34"/>
    </location>
</feature>
<keyword evidence="4" id="KW-1185">Reference proteome</keyword>
<reference evidence="3" key="1">
    <citation type="submission" date="2017-04" db="EMBL/GenBank/DDBJ databases">
        <title>Complete Genome Sequences of Twelve Strains of a Stable Defined Moderately Diverse Mouse Microbiota 2 (sDMDMm2).</title>
        <authorList>
            <person name="Uchimura Y."/>
            <person name="Wyss M."/>
            <person name="Brugiroux S."/>
            <person name="Limenitakis J.P."/>
            <person name="Stecher B."/>
            <person name="McCoy K.D."/>
            <person name="Macpherson A.J."/>
        </authorList>
    </citation>
    <scope>NUCLEOTIDE SEQUENCE</scope>
    <source>
        <strain evidence="3">YL58</strain>
    </source>
</reference>
<dbReference type="Proteomes" id="UP000092574">
    <property type="component" value="Chromosome"/>
</dbReference>
<evidence type="ECO:0000313" key="3">
    <source>
        <dbReference type="EMBL" id="ANU76536.1"/>
    </source>
</evidence>
<evidence type="ECO:0000256" key="1">
    <source>
        <dbReference type="SAM" id="MobiDB-lite"/>
    </source>
</evidence>
<evidence type="ECO:0000256" key="2">
    <source>
        <dbReference type="SAM" id="Phobius"/>
    </source>
</evidence>
<evidence type="ECO:0000313" key="4">
    <source>
        <dbReference type="Proteomes" id="UP000092574"/>
    </source>
</evidence>
<keyword evidence="2" id="KW-0472">Membrane</keyword>
<organism evidence="3 4">
    <name type="scientific">Blautia pseudococcoides</name>
    <dbReference type="NCBI Taxonomy" id="1796616"/>
    <lineage>
        <taxon>Bacteria</taxon>
        <taxon>Bacillati</taxon>
        <taxon>Bacillota</taxon>
        <taxon>Clostridia</taxon>
        <taxon>Lachnospirales</taxon>
        <taxon>Lachnospiraceae</taxon>
        <taxon>Blautia</taxon>
    </lineage>
</organism>
<proteinExistence type="predicted"/>
<accession>A0A1C7IA35</accession>
<feature type="compositionally biased region" description="Basic and acidic residues" evidence="1">
    <location>
        <begin position="155"/>
        <end position="164"/>
    </location>
</feature>
<keyword evidence="2" id="KW-0812">Transmembrane</keyword>
<name>A0A1C7IA35_9FIRM</name>
<keyword evidence="2" id="KW-1133">Transmembrane helix</keyword>